<dbReference type="RefSeq" id="WP_021745731.1">
    <property type="nucleotide sequence ID" value="NZ_KQ960081.1"/>
</dbReference>
<dbReference type="Proteomes" id="UP000070483">
    <property type="component" value="Unassembled WGS sequence"/>
</dbReference>
<comment type="caution">
    <text evidence="1">The sequence shown here is derived from an EMBL/GenBank/DDBJ whole genome shotgun (WGS) entry which is preliminary data.</text>
</comment>
<evidence type="ECO:0000313" key="2">
    <source>
        <dbReference type="Proteomes" id="UP000070483"/>
    </source>
</evidence>
<dbReference type="EMBL" id="LSDD01000099">
    <property type="protein sequence ID" value="KXB64405.1"/>
    <property type="molecule type" value="Genomic_DNA"/>
</dbReference>
<protein>
    <submittedName>
        <fullName evidence="1">Uncharacterized protein</fullName>
    </submittedName>
</protein>
<dbReference type="AlphaFoldDB" id="A0A134A9N4"/>
<sequence length="210" mass="24517">MSKKFNLDISKINSKKVPAVAKVESIYNINYEKLDISGIEKEKLIKYENDITFHKEKSMEHIFKYSKAIFEANQIFANKGNGSFGKWIEKLGVDRDSANVAIRKYSLYLKYQTKGLEEPEKVLTLSNRTVKTLTGQKKDDFKETEIIEVITSDDPSSKLKEIVEQKEAIKLSDVEEKRIFLTREKVKRQHLIKKLREEIRDIEEQIKSLN</sequence>
<name>A0A134A9N4_9FUSO</name>
<gene>
    <name evidence="1" type="ORF">HMPREF3180_01409</name>
</gene>
<reference evidence="2" key="1">
    <citation type="submission" date="2016-01" db="EMBL/GenBank/DDBJ databases">
        <authorList>
            <person name="Mitreva M."/>
            <person name="Pepin K.H."/>
            <person name="Mihindukulasuriya K.A."/>
            <person name="Fulton R."/>
            <person name="Fronick C."/>
            <person name="O'Laughlin M."/>
            <person name="Miner T."/>
            <person name="Herter B."/>
            <person name="Rosa B.A."/>
            <person name="Cordes M."/>
            <person name="Tomlinson C."/>
            <person name="Wollam A."/>
            <person name="Palsikar V.B."/>
            <person name="Mardis E.R."/>
            <person name="Wilson R.K."/>
        </authorList>
    </citation>
    <scope>NUCLEOTIDE SEQUENCE [LARGE SCALE GENOMIC DNA]</scope>
    <source>
        <strain evidence="2">KA00185</strain>
    </source>
</reference>
<proteinExistence type="predicted"/>
<dbReference type="OrthoDB" id="81950at2"/>
<evidence type="ECO:0000313" key="1">
    <source>
        <dbReference type="EMBL" id="KXB64405.1"/>
    </source>
</evidence>
<dbReference type="STRING" id="157687.HMPREF3180_01409"/>
<keyword evidence="2" id="KW-1185">Reference proteome</keyword>
<accession>A0A134A9N4</accession>
<dbReference type="PATRIC" id="fig|157687.3.peg.1405"/>
<organism evidence="1 2">
    <name type="scientific">Leptotrichia wadei</name>
    <dbReference type="NCBI Taxonomy" id="157687"/>
    <lineage>
        <taxon>Bacteria</taxon>
        <taxon>Fusobacteriati</taxon>
        <taxon>Fusobacteriota</taxon>
        <taxon>Fusobacteriia</taxon>
        <taxon>Fusobacteriales</taxon>
        <taxon>Leptotrichiaceae</taxon>
        <taxon>Leptotrichia</taxon>
    </lineage>
</organism>